<evidence type="ECO:0000256" key="7">
    <source>
        <dbReference type="ARBA" id="ARBA00023160"/>
    </source>
</evidence>
<dbReference type="RefSeq" id="WP_146916649.1">
    <property type="nucleotide sequence ID" value="NZ_CP042430.1"/>
</dbReference>
<dbReference type="NCBIfam" id="TIGR00556">
    <property type="entry name" value="pantethn_trn"/>
    <property type="match status" value="1"/>
</dbReference>
<dbReference type="Pfam" id="PF01648">
    <property type="entry name" value="ACPS"/>
    <property type="match status" value="1"/>
</dbReference>
<keyword evidence="3 8" id="KW-0479">Metal-binding</keyword>
<comment type="similarity">
    <text evidence="8">Belongs to the P-Pant transferase superfamily. AcpS family.</text>
</comment>
<dbReference type="InterPro" id="IPR004568">
    <property type="entry name" value="Ppantetheine-prot_Trfase_dom"/>
</dbReference>
<comment type="cofactor">
    <cofactor evidence="8">
        <name>Mg(2+)</name>
        <dbReference type="ChEBI" id="CHEBI:18420"/>
    </cofactor>
</comment>
<sequence>MGIRVGIDLVRVSEVRDALAAHGERYLRRVYTDAEVADAHRRGTPDPLRLAARFAAKEAAMKVLRVGDTALNLRTIEVVRDPGGFVELALHDDAAALARDAGITDLAVSLTHEEEYASAVVVAQL</sequence>
<reference evidence="10 11" key="1">
    <citation type="journal article" date="2018" name="J. Microbiol.">
        <title>Baekduia soli gen. nov., sp. nov., a novel bacterium isolated from the soil of Baekdu Mountain and proposal of a novel family name, Baekduiaceae fam. nov.</title>
        <authorList>
            <person name="An D.S."/>
            <person name="Siddiqi M.Z."/>
            <person name="Kim K.H."/>
            <person name="Yu H.S."/>
            <person name="Im W.T."/>
        </authorList>
    </citation>
    <scope>NUCLEOTIDE SEQUENCE [LARGE SCALE GENOMIC DNA]</scope>
    <source>
        <strain evidence="10 11">BR7-21</strain>
    </source>
</reference>
<dbReference type="GO" id="GO:0000287">
    <property type="term" value="F:magnesium ion binding"/>
    <property type="evidence" value="ECO:0007669"/>
    <property type="project" value="UniProtKB-UniRule"/>
</dbReference>
<dbReference type="OrthoDB" id="517356at2"/>
<name>A0A5B8U1Q9_9ACTN</name>
<keyword evidence="6 8" id="KW-0443">Lipid metabolism</keyword>
<keyword evidence="5 8" id="KW-0460">Magnesium</keyword>
<evidence type="ECO:0000256" key="3">
    <source>
        <dbReference type="ARBA" id="ARBA00022723"/>
    </source>
</evidence>
<dbReference type="NCBIfam" id="TIGR00516">
    <property type="entry name" value="acpS"/>
    <property type="match status" value="1"/>
</dbReference>
<evidence type="ECO:0000256" key="5">
    <source>
        <dbReference type="ARBA" id="ARBA00022842"/>
    </source>
</evidence>
<comment type="function">
    <text evidence="8">Transfers the 4'-phosphopantetheine moiety from coenzyme A to a Ser of acyl-carrier-protein.</text>
</comment>
<dbReference type="InterPro" id="IPR002582">
    <property type="entry name" value="ACPS"/>
</dbReference>
<evidence type="ECO:0000313" key="11">
    <source>
        <dbReference type="Proteomes" id="UP000321805"/>
    </source>
</evidence>
<feature type="domain" description="4'-phosphopantetheinyl transferase" evidence="9">
    <location>
        <begin position="4"/>
        <end position="98"/>
    </location>
</feature>
<dbReference type="InterPro" id="IPR008278">
    <property type="entry name" value="4-PPantetheinyl_Trfase_dom"/>
</dbReference>
<evidence type="ECO:0000313" key="10">
    <source>
        <dbReference type="EMBL" id="QEC46898.1"/>
    </source>
</evidence>
<dbReference type="Gene3D" id="3.90.470.20">
    <property type="entry name" value="4'-phosphopantetheinyl transferase domain"/>
    <property type="match status" value="1"/>
</dbReference>
<evidence type="ECO:0000256" key="8">
    <source>
        <dbReference type="HAMAP-Rule" id="MF_00101"/>
    </source>
</evidence>
<keyword evidence="2 8" id="KW-0808">Transferase</keyword>
<evidence type="ECO:0000256" key="4">
    <source>
        <dbReference type="ARBA" id="ARBA00022832"/>
    </source>
</evidence>
<evidence type="ECO:0000256" key="6">
    <source>
        <dbReference type="ARBA" id="ARBA00023098"/>
    </source>
</evidence>
<dbReference type="HAMAP" id="MF_00101">
    <property type="entry name" value="AcpS"/>
    <property type="match status" value="1"/>
</dbReference>
<dbReference type="Proteomes" id="UP000321805">
    <property type="component" value="Chromosome"/>
</dbReference>
<keyword evidence="11" id="KW-1185">Reference proteome</keyword>
<protein>
    <recommendedName>
        <fullName evidence="8">Holo-[acyl-carrier-protein] synthase</fullName>
        <shortName evidence="8">Holo-ACP synthase</shortName>
        <ecNumber evidence="8">2.7.8.7</ecNumber>
    </recommendedName>
    <alternativeName>
        <fullName evidence="8">4'-phosphopantetheinyl transferase AcpS</fullName>
    </alternativeName>
</protein>
<dbReference type="EC" id="2.7.8.7" evidence="8"/>
<evidence type="ECO:0000259" key="9">
    <source>
        <dbReference type="Pfam" id="PF01648"/>
    </source>
</evidence>
<dbReference type="AlphaFoldDB" id="A0A5B8U1Q9"/>
<dbReference type="GO" id="GO:0008897">
    <property type="term" value="F:holo-[acyl-carrier-protein] synthase activity"/>
    <property type="evidence" value="ECO:0007669"/>
    <property type="project" value="UniProtKB-UniRule"/>
</dbReference>
<accession>A0A5B8U1Q9</accession>
<dbReference type="KEGG" id="bsol:FSW04_04350"/>
<comment type="catalytic activity">
    <reaction evidence="8">
        <text>apo-[ACP] + CoA = holo-[ACP] + adenosine 3',5'-bisphosphate + H(+)</text>
        <dbReference type="Rhea" id="RHEA:12068"/>
        <dbReference type="Rhea" id="RHEA-COMP:9685"/>
        <dbReference type="Rhea" id="RHEA-COMP:9690"/>
        <dbReference type="ChEBI" id="CHEBI:15378"/>
        <dbReference type="ChEBI" id="CHEBI:29999"/>
        <dbReference type="ChEBI" id="CHEBI:57287"/>
        <dbReference type="ChEBI" id="CHEBI:58343"/>
        <dbReference type="ChEBI" id="CHEBI:64479"/>
        <dbReference type="EC" id="2.7.8.7"/>
    </reaction>
</comment>
<gene>
    <name evidence="8 10" type="primary">acpS</name>
    <name evidence="10" type="ORF">FSW04_04350</name>
</gene>
<dbReference type="GO" id="GO:0005737">
    <property type="term" value="C:cytoplasm"/>
    <property type="evidence" value="ECO:0007669"/>
    <property type="project" value="UniProtKB-SubCell"/>
</dbReference>
<dbReference type="InterPro" id="IPR037143">
    <property type="entry name" value="4-PPantetheinyl_Trfase_dom_sf"/>
</dbReference>
<dbReference type="GO" id="GO:0006633">
    <property type="term" value="P:fatty acid biosynthetic process"/>
    <property type="evidence" value="ECO:0007669"/>
    <property type="project" value="UniProtKB-UniRule"/>
</dbReference>
<feature type="binding site" evidence="8">
    <location>
        <position position="58"/>
    </location>
    <ligand>
        <name>Mg(2+)</name>
        <dbReference type="ChEBI" id="CHEBI:18420"/>
    </ligand>
</feature>
<comment type="subcellular location">
    <subcellularLocation>
        <location evidence="8">Cytoplasm</location>
    </subcellularLocation>
</comment>
<keyword evidence="7 8" id="KW-0275">Fatty acid biosynthesis</keyword>
<evidence type="ECO:0000256" key="2">
    <source>
        <dbReference type="ARBA" id="ARBA00022679"/>
    </source>
</evidence>
<dbReference type="SUPFAM" id="SSF56214">
    <property type="entry name" value="4'-phosphopantetheinyl transferase"/>
    <property type="match status" value="1"/>
</dbReference>
<keyword evidence="1 8" id="KW-0444">Lipid biosynthesis</keyword>
<proteinExistence type="inferred from homology"/>
<feature type="binding site" evidence="8">
    <location>
        <position position="8"/>
    </location>
    <ligand>
        <name>Mg(2+)</name>
        <dbReference type="ChEBI" id="CHEBI:18420"/>
    </ligand>
</feature>
<evidence type="ECO:0000256" key="1">
    <source>
        <dbReference type="ARBA" id="ARBA00022516"/>
    </source>
</evidence>
<keyword evidence="4 8" id="KW-0276">Fatty acid metabolism</keyword>
<organism evidence="10 11">
    <name type="scientific">Baekduia soli</name>
    <dbReference type="NCBI Taxonomy" id="496014"/>
    <lineage>
        <taxon>Bacteria</taxon>
        <taxon>Bacillati</taxon>
        <taxon>Actinomycetota</taxon>
        <taxon>Thermoleophilia</taxon>
        <taxon>Solirubrobacterales</taxon>
        <taxon>Baekduiaceae</taxon>
        <taxon>Baekduia</taxon>
    </lineage>
</organism>
<keyword evidence="8" id="KW-0963">Cytoplasm</keyword>
<dbReference type="EMBL" id="CP042430">
    <property type="protein sequence ID" value="QEC46898.1"/>
    <property type="molecule type" value="Genomic_DNA"/>
</dbReference>